<accession>A0A2Z4YA55</accession>
<keyword evidence="1" id="KW-0001">2Fe-2S</keyword>
<reference evidence="6 7" key="1">
    <citation type="submission" date="2018-05" db="EMBL/GenBank/DDBJ databases">
        <title>A metagenomic window into the 2 km-deep terrestrial subsurface aquifer revealed taxonomically and functionally diverse microbial community comprising novel uncultured bacterial lineages.</title>
        <authorList>
            <person name="Kadnikov V.V."/>
            <person name="Mardanov A.V."/>
            <person name="Beletsky A.V."/>
            <person name="Banks D."/>
            <person name="Pimenov N.V."/>
            <person name="Frank Y.A."/>
            <person name="Karnachuk O.V."/>
            <person name="Ravin N.V."/>
        </authorList>
    </citation>
    <scope>NUCLEOTIDE SEQUENCE [LARGE SCALE GENOMIC DNA]</scope>
    <source>
        <strain evidence="6">BY</strain>
    </source>
</reference>
<dbReference type="PROSITE" id="PS51296">
    <property type="entry name" value="RIESKE"/>
    <property type="match status" value="1"/>
</dbReference>
<feature type="domain" description="Rieske" evidence="5">
    <location>
        <begin position="4"/>
        <end position="110"/>
    </location>
</feature>
<evidence type="ECO:0000256" key="3">
    <source>
        <dbReference type="ARBA" id="ARBA00023004"/>
    </source>
</evidence>
<evidence type="ECO:0000256" key="2">
    <source>
        <dbReference type="ARBA" id="ARBA00022723"/>
    </source>
</evidence>
<evidence type="ECO:0000256" key="4">
    <source>
        <dbReference type="ARBA" id="ARBA00023014"/>
    </source>
</evidence>
<evidence type="ECO:0000313" key="7">
    <source>
        <dbReference type="Proteomes" id="UP000262583"/>
    </source>
</evidence>
<dbReference type="AlphaFoldDB" id="A0A2Z4YA55"/>
<proteinExistence type="predicted"/>
<keyword evidence="4" id="KW-0411">Iron-sulfur</keyword>
<name>A0A2Z4YA55_SUMC1</name>
<evidence type="ECO:0000259" key="5">
    <source>
        <dbReference type="PROSITE" id="PS51296"/>
    </source>
</evidence>
<gene>
    <name evidence="6" type="ORF">BRCON_2533</name>
</gene>
<keyword evidence="3" id="KW-0408">Iron</keyword>
<dbReference type="Pfam" id="PF00355">
    <property type="entry name" value="Rieske"/>
    <property type="match status" value="1"/>
</dbReference>
<dbReference type="KEGG" id="schv:BRCON_2533"/>
<dbReference type="InterPro" id="IPR017941">
    <property type="entry name" value="Rieske_2Fe-2S"/>
</dbReference>
<organism evidence="6 7">
    <name type="scientific">Sumerlaea chitinivorans</name>
    <dbReference type="NCBI Taxonomy" id="2250252"/>
    <lineage>
        <taxon>Bacteria</taxon>
        <taxon>Candidatus Sumerlaeota</taxon>
        <taxon>Candidatus Sumerlaeia</taxon>
        <taxon>Candidatus Sumerlaeales</taxon>
        <taxon>Candidatus Sumerlaeaceae</taxon>
        <taxon>Candidatus Sumerlaea</taxon>
    </lineage>
</organism>
<dbReference type="GO" id="GO:0051537">
    <property type="term" value="F:2 iron, 2 sulfur cluster binding"/>
    <property type="evidence" value="ECO:0007669"/>
    <property type="project" value="UniProtKB-KW"/>
</dbReference>
<sequence>MHSLYVCPEHEIGEGHARTFSWRSSSGWLGEGFVIRFRGQLYAYLNQCPHQPLTLDYGDGEFFDAEMQLLVCRNHGAMFEPATGKCVAGPCAGASLKPLQTRLTDGCVYVELPPEEDVELE</sequence>
<dbReference type="InterPro" id="IPR036922">
    <property type="entry name" value="Rieske_2Fe-2S_sf"/>
</dbReference>
<protein>
    <submittedName>
        <fullName evidence="6">Ferredoxin, 2Fe-2S</fullName>
    </submittedName>
</protein>
<dbReference type="GO" id="GO:0046872">
    <property type="term" value="F:metal ion binding"/>
    <property type="evidence" value="ECO:0007669"/>
    <property type="project" value="UniProtKB-KW"/>
</dbReference>
<dbReference type="Proteomes" id="UP000262583">
    <property type="component" value="Chromosome"/>
</dbReference>
<dbReference type="CDD" id="cd03467">
    <property type="entry name" value="Rieske"/>
    <property type="match status" value="1"/>
</dbReference>
<dbReference type="Gene3D" id="2.102.10.10">
    <property type="entry name" value="Rieske [2Fe-2S] iron-sulphur domain"/>
    <property type="match status" value="1"/>
</dbReference>
<evidence type="ECO:0000256" key="1">
    <source>
        <dbReference type="ARBA" id="ARBA00022714"/>
    </source>
</evidence>
<dbReference type="SUPFAM" id="SSF50022">
    <property type="entry name" value="ISP domain"/>
    <property type="match status" value="1"/>
</dbReference>
<evidence type="ECO:0000313" key="6">
    <source>
        <dbReference type="EMBL" id="AXA37275.1"/>
    </source>
</evidence>
<keyword evidence="2" id="KW-0479">Metal-binding</keyword>
<dbReference type="PANTHER" id="PTHR40261:SF1">
    <property type="entry name" value="RIESKE DOMAIN-CONTAINING PROTEIN"/>
    <property type="match status" value="1"/>
</dbReference>
<dbReference type="PANTHER" id="PTHR40261">
    <property type="match status" value="1"/>
</dbReference>
<dbReference type="EMBL" id="CP030759">
    <property type="protein sequence ID" value="AXA37275.1"/>
    <property type="molecule type" value="Genomic_DNA"/>
</dbReference>